<evidence type="ECO:0000256" key="1">
    <source>
        <dbReference type="SAM" id="MobiDB-lite"/>
    </source>
</evidence>
<protein>
    <submittedName>
        <fullName evidence="2">Uncharacterized protein</fullName>
    </submittedName>
</protein>
<keyword evidence="3" id="KW-1185">Reference proteome</keyword>
<dbReference type="OrthoDB" id="5575722at2759"/>
<evidence type="ECO:0000313" key="2">
    <source>
        <dbReference type="EMBL" id="KAG5460943.1"/>
    </source>
</evidence>
<name>A0A8H8DJR0_9FUNG</name>
<dbReference type="Proteomes" id="UP000673691">
    <property type="component" value="Unassembled WGS sequence"/>
</dbReference>
<proteinExistence type="predicted"/>
<sequence length="84" mass="9640">MSGTPARELYELPPPNTKTDIPGRHSPVTVQPGFRRLAGSNFHSLRVRPCPLGTCQHRAFNHILNFRVFFVCRNVQVPLQRFQE</sequence>
<dbReference type="AlphaFoldDB" id="A0A8H8DJR0"/>
<evidence type="ECO:0000313" key="3">
    <source>
        <dbReference type="Proteomes" id="UP000673691"/>
    </source>
</evidence>
<comment type="caution">
    <text evidence="2">The sequence shown here is derived from an EMBL/GenBank/DDBJ whole genome shotgun (WGS) entry which is preliminary data.</text>
</comment>
<gene>
    <name evidence="2" type="ORF">BJ554DRAFT_6951</name>
</gene>
<accession>A0A8H8DJR0</accession>
<reference evidence="2 3" key="1">
    <citation type="journal article" name="Sci. Rep.">
        <title>Genome-scale phylogenetic analyses confirm Olpidium as the closest living zoosporic fungus to the non-flagellated, terrestrial fungi.</title>
        <authorList>
            <person name="Chang Y."/>
            <person name="Rochon D."/>
            <person name="Sekimoto S."/>
            <person name="Wang Y."/>
            <person name="Chovatia M."/>
            <person name="Sandor L."/>
            <person name="Salamov A."/>
            <person name="Grigoriev I.V."/>
            <person name="Stajich J.E."/>
            <person name="Spatafora J.W."/>
        </authorList>
    </citation>
    <scope>NUCLEOTIDE SEQUENCE [LARGE SCALE GENOMIC DNA]</scope>
    <source>
        <strain evidence="2">S191</strain>
    </source>
</reference>
<organism evidence="2 3">
    <name type="scientific">Olpidium bornovanus</name>
    <dbReference type="NCBI Taxonomy" id="278681"/>
    <lineage>
        <taxon>Eukaryota</taxon>
        <taxon>Fungi</taxon>
        <taxon>Fungi incertae sedis</taxon>
        <taxon>Olpidiomycota</taxon>
        <taxon>Olpidiomycotina</taxon>
        <taxon>Olpidiomycetes</taxon>
        <taxon>Olpidiales</taxon>
        <taxon>Olpidiaceae</taxon>
        <taxon>Olpidium</taxon>
    </lineage>
</organism>
<feature type="region of interest" description="Disordered" evidence="1">
    <location>
        <begin position="1"/>
        <end position="25"/>
    </location>
</feature>
<dbReference type="EMBL" id="JAEFCI010004451">
    <property type="protein sequence ID" value="KAG5460943.1"/>
    <property type="molecule type" value="Genomic_DNA"/>
</dbReference>